<evidence type="ECO:0000256" key="1">
    <source>
        <dbReference type="SAM" id="Phobius"/>
    </source>
</evidence>
<reference evidence="3" key="1">
    <citation type="submission" date="2016-08" db="EMBL/GenBank/DDBJ databases">
        <authorList>
            <person name="Varghese N."/>
            <person name="Submissions Spin"/>
        </authorList>
    </citation>
    <scope>NUCLEOTIDE SEQUENCE [LARGE SCALE GENOMIC DNA]</scope>
    <source>
        <strain evidence="3">R-53248</strain>
    </source>
</reference>
<gene>
    <name evidence="2" type="ORF">GA0061081_11433</name>
</gene>
<keyword evidence="3" id="KW-1185">Reference proteome</keyword>
<accession>A0A1C4D8J0</accession>
<dbReference type="EMBL" id="FMAQ01000014">
    <property type="protein sequence ID" value="SCC27649.1"/>
    <property type="molecule type" value="Genomic_DNA"/>
</dbReference>
<keyword evidence="1" id="KW-0472">Membrane</keyword>
<proteinExistence type="predicted"/>
<name>A0A1C4D8J0_9GAMM</name>
<dbReference type="OrthoDB" id="196134at2"/>
<evidence type="ECO:0000313" key="3">
    <source>
        <dbReference type="Proteomes" id="UP000199670"/>
    </source>
</evidence>
<evidence type="ECO:0000313" key="2">
    <source>
        <dbReference type="EMBL" id="SCC27649.1"/>
    </source>
</evidence>
<dbReference type="Proteomes" id="UP000199670">
    <property type="component" value="Unassembled WGS sequence"/>
</dbReference>
<feature type="transmembrane region" description="Helical" evidence="1">
    <location>
        <begin position="21"/>
        <end position="44"/>
    </location>
</feature>
<dbReference type="RefSeq" id="WP_141683366.1">
    <property type="nucleotide sequence ID" value="NZ_FMAQ01000014.1"/>
</dbReference>
<organism evidence="2 3">
    <name type="scientific">Gilliamella bombicola</name>
    <dbReference type="NCBI Taxonomy" id="1798182"/>
    <lineage>
        <taxon>Bacteria</taxon>
        <taxon>Pseudomonadati</taxon>
        <taxon>Pseudomonadota</taxon>
        <taxon>Gammaproteobacteria</taxon>
        <taxon>Orbales</taxon>
        <taxon>Orbaceae</taxon>
        <taxon>Gilliamella</taxon>
    </lineage>
</organism>
<sequence>MQSDKIMSNSKIDKIDEIKKPFFWISQLFILNATVVGGGCLAANQGYKQAVQFENMRSYKKTPTFRNLCNLN</sequence>
<keyword evidence="1" id="KW-0812">Transmembrane</keyword>
<protein>
    <submittedName>
        <fullName evidence="2">Uncharacterized protein</fullName>
    </submittedName>
</protein>
<dbReference type="AlphaFoldDB" id="A0A1C4D8J0"/>
<keyword evidence="1" id="KW-1133">Transmembrane helix</keyword>